<evidence type="ECO:0000313" key="3">
    <source>
        <dbReference type="Proteomes" id="UP001444661"/>
    </source>
</evidence>
<feature type="compositionally biased region" description="Polar residues" evidence="1">
    <location>
        <begin position="336"/>
        <end position="347"/>
    </location>
</feature>
<evidence type="ECO:0000313" key="2">
    <source>
        <dbReference type="EMBL" id="KAK8044038.1"/>
    </source>
</evidence>
<organism evidence="2 3">
    <name type="scientific">Apiospora rasikravindrae</name>
    <dbReference type="NCBI Taxonomy" id="990691"/>
    <lineage>
        <taxon>Eukaryota</taxon>
        <taxon>Fungi</taxon>
        <taxon>Dikarya</taxon>
        <taxon>Ascomycota</taxon>
        <taxon>Pezizomycotina</taxon>
        <taxon>Sordariomycetes</taxon>
        <taxon>Xylariomycetidae</taxon>
        <taxon>Amphisphaeriales</taxon>
        <taxon>Apiosporaceae</taxon>
        <taxon>Apiospora</taxon>
    </lineage>
</organism>
<feature type="compositionally biased region" description="Polar residues" evidence="1">
    <location>
        <begin position="153"/>
        <end position="167"/>
    </location>
</feature>
<feature type="compositionally biased region" description="Polar residues" evidence="1">
    <location>
        <begin position="183"/>
        <end position="200"/>
    </location>
</feature>
<gene>
    <name evidence="2" type="ORF">PG993_004062</name>
</gene>
<name>A0ABR1TBQ0_9PEZI</name>
<sequence>MSCSPTGDRRRSAPSFFNRLGFFKRRPKSDQIDYRNRWPTVTTLVEQRSDSGFFSNKETKPLNKPTKVKALETASVPLRWLHHRLESVQDHLDHSIEVAEAKALKRASLPEKPTRPGESTHPYDTGVETHTRENAIKDGREDESTGTVLKFETNITAKASSPPSSLNKWRLPFTGAAKAGQGRQVQTGSPRPSSGHSTTGPDEEDITAGAVHPSQWKSAKNRRPSKFPERKASIFSVSTTGRRKSSNSGKRAGTSHATESPKPSPEPSQHHKKHLQSPRRESATSSGRPTSSSRVASPRTITPSQSTDPAAAAATASQQTARRISGQFAQAVGLLSPQSRSRTTSANRGMEHAQQQKRGGGRKTSATSRTPAGSNSATPQEQHEDPMGAAAAAVPAASASPLDVSPSSFKSPKSGAFRHLLNVVKGGVPPSRAMSPLSMNGD</sequence>
<feature type="compositionally biased region" description="Low complexity" evidence="1">
    <location>
        <begin position="283"/>
        <end position="321"/>
    </location>
</feature>
<feature type="compositionally biased region" description="Polar residues" evidence="1">
    <location>
        <begin position="364"/>
        <end position="380"/>
    </location>
</feature>
<keyword evidence="3" id="KW-1185">Reference proteome</keyword>
<accession>A0ABR1TBQ0</accession>
<proteinExistence type="predicted"/>
<dbReference type="EMBL" id="JAQQWK010000003">
    <property type="protein sequence ID" value="KAK8044038.1"/>
    <property type="molecule type" value="Genomic_DNA"/>
</dbReference>
<feature type="region of interest" description="Disordered" evidence="1">
    <location>
        <begin position="108"/>
        <end position="415"/>
    </location>
</feature>
<protein>
    <submittedName>
        <fullName evidence="2">Uncharacterized protein</fullName>
    </submittedName>
</protein>
<comment type="caution">
    <text evidence="2">The sequence shown here is derived from an EMBL/GenBank/DDBJ whole genome shotgun (WGS) entry which is preliminary data.</text>
</comment>
<dbReference type="Proteomes" id="UP001444661">
    <property type="component" value="Unassembled WGS sequence"/>
</dbReference>
<evidence type="ECO:0000256" key="1">
    <source>
        <dbReference type="SAM" id="MobiDB-lite"/>
    </source>
</evidence>
<reference evidence="2 3" key="1">
    <citation type="submission" date="2023-01" db="EMBL/GenBank/DDBJ databases">
        <title>Analysis of 21 Apiospora genomes using comparative genomics revels a genus with tremendous synthesis potential of carbohydrate active enzymes and secondary metabolites.</title>
        <authorList>
            <person name="Sorensen T."/>
        </authorList>
    </citation>
    <scope>NUCLEOTIDE SEQUENCE [LARGE SCALE GENOMIC DNA]</scope>
    <source>
        <strain evidence="2 3">CBS 33761</strain>
    </source>
</reference>
<feature type="compositionally biased region" description="Low complexity" evidence="1">
    <location>
        <begin position="389"/>
        <end position="408"/>
    </location>
</feature>
<feature type="compositionally biased region" description="Basic and acidic residues" evidence="1">
    <location>
        <begin position="127"/>
        <end position="143"/>
    </location>
</feature>